<dbReference type="Proteomes" id="UP001597267">
    <property type="component" value="Unassembled WGS sequence"/>
</dbReference>
<evidence type="ECO:0000256" key="5">
    <source>
        <dbReference type="ARBA" id="ARBA00022829"/>
    </source>
</evidence>
<dbReference type="InterPro" id="IPR010998">
    <property type="entry name" value="Integrase_recombinase_N"/>
</dbReference>
<evidence type="ECO:0000256" key="11">
    <source>
        <dbReference type="NCBIfam" id="TIGR02224"/>
    </source>
</evidence>
<reference evidence="15" key="1">
    <citation type="journal article" date="2019" name="Int. J. Syst. Evol. Microbiol.">
        <title>The Global Catalogue of Microorganisms (GCM) 10K type strain sequencing project: providing services to taxonomists for standard genome sequencing and annotation.</title>
        <authorList>
            <consortium name="The Broad Institute Genomics Platform"/>
            <consortium name="The Broad Institute Genome Sequencing Center for Infectious Disease"/>
            <person name="Wu L."/>
            <person name="Ma J."/>
        </authorList>
    </citation>
    <scope>NUCLEOTIDE SEQUENCE [LARGE SCALE GENOMIC DNA]</scope>
    <source>
        <strain evidence="15">CCM 8896</strain>
    </source>
</reference>
<dbReference type="Pfam" id="PF02899">
    <property type="entry name" value="Phage_int_SAM_1"/>
    <property type="match status" value="1"/>
</dbReference>
<dbReference type="InterPro" id="IPR011931">
    <property type="entry name" value="Recomb_XerC"/>
</dbReference>
<evidence type="ECO:0000259" key="12">
    <source>
        <dbReference type="PROSITE" id="PS51898"/>
    </source>
</evidence>
<comment type="similarity">
    <text evidence="2 10">Belongs to the 'phage' integrase family. XerC subfamily.</text>
</comment>
<comment type="caution">
    <text evidence="14">The sequence shown here is derived from an EMBL/GenBank/DDBJ whole genome shotgun (WGS) entry which is preliminary data.</text>
</comment>
<keyword evidence="7 10" id="KW-0238">DNA-binding</keyword>
<dbReference type="Pfam" id="PF00589">
    <property type="entry name" value="Phage_integrase"/>
    <property type="match status" value="1"/>
</dbReference>
<dbReference type="CDD" id="cd00798">
    <property type="entry name" value="INT_XerDC_C"/>
    <property type="match status" value="1"/>
</dbReference>
<comment type="subcellular location">
    <subcellularLocation>
        <location evidence="1 10">Cytoplasm</location>
    </subcellularLocation>
</comment>
<feature type="active site" evidence="10">
    <location>
        <position position="246"/>
    </location>
</feature>
<evidence type="ECO:0000256" key="6">
    <source>
        <dbReference type="ARBA" id="ARBA00022908"/>
    </source>
</evidence>
<dbReference type="PROSITE" id="PS51900">
    <property type="entry name" value="CB"/>
    <property type="match status" value="1"/>
</dbReference>
<dbReference type="PANTHER" id="PTHR30349:SF77">
    <property type="entry name" value="TYROSINE RECOMBINASE XERC"/>
    <property type="match status" value="1"/>
</dbReference>
<keyword evidence="5 10" id="KW-0159">Chromosome partition</keyword>
<evidence type="ECO:0000259" key="13">
    <source>
        <dbReference type="PROSITE" id="PS51900"/>
    </source>
</evidence>
<evidence type="ECO:0000313" key="14">
    <source>
        <dbReference type="EMBL" id="MFD1672265.1"/>
    </source>
</evidence>
<dbReference type="Gene3D" id="1.10.150.130">
    <property type="match status" value="1"/>
</dbReference>
<dbReference type="NCBIfam" id="TIGR02224">
    <property type="entry name" value="recomb_XerC"/>
    <property type="match status" value="1"/>
</dbReference>
<dbReference type="Gene3D" id="1.10.443.10">
    <property type="entry name" value="Intergrase catalytic core"/>
    <property type="match status" value="1"/>
</dbReference>
<evidence type="ECO:0000256" key="7">
    <source>
        <dbReference type="ARBA" id="ARBA00023125"/>
    </source>
</evidence>
<accession>A0ABW4JAP9</accession>
<evidence type="ECO:0000256" key="10">
    <source>
        <dbReference type="HAMAP-Rule" id="MF_01808"/>
    </source>
</evidence>
<gene>
    <name evidence="10 14" type="primary">xerC</name>
    <name evidence="14" type="ORF">ACFQ5M_09165</name>
</gene>
<organism evidence="14 15">
    <name type="scientific">Agrilactobacillus yilanensis</name>
    <dbReference type="NCBI Taxonomy" id="2485997"/>
    <lineage>
        <taxon>Bacteria</taxon>
        <taxon>Bacillati</taxon>
        <taxon>Bacillota</taxon>
        <taxon>Bacilli</taxon>
        <taxon>Lactobacillales</taxon>
        <taxon>Lactobacillaceae</taxon>
        <taxon>Agrilactobacillus</taxon>
    </lineage>
</organism>
<dbReference type="SUPFAM" id="SSF56349">
    <property type="entry name" value="DNA breaking-rejoining enzymes"/>
    <property type="match status" value="1"/>
</dbReference>
<keyword evidence="3 10" id="KW-0963">Cytoplasm</keyword>
<keyword evidence="8 10" id="KW-0233">DNA recombination</keyword>
<proteinExistence type="inferred from homology"/>
<keyword evidence="6 10" id="KW-0229">DNA integration</keyword>
<evidence type="ECO:0000256" key="3">
    <source>
        <dbReference type="ARBA" id="ARBA00022490"/>
    </source>
</evidence>
<dbReference type="NCBIfam" id="NF040815">
    <property type="entry name" value="recomb_XerA_Arch"/>
    <property type="match status" value="1"/>
</dbReference>
<sequence length="302" mass="34954">MFENNWVAQFLDYLTYERQYSQNTVAAYRRDIENFEKIVQTNDKVKSFDAIDSLDVSSFLNTLDQQKLAASTIARKVSSLRTFYNYLNQQKLTPQTPFSGVITKKRPKRLPKFFYSKEMNALLKATDGDKFADKRDKAIIELLYATGIRAFECVNLTLDQIDWQQQVILVHGKGNKDRYVPFGKYAKAALEIYLTQGRENLLTSLGLNHNIVFVNQRGNPLTTRGLSYILDQRIKKTPLTSSIHPHMIRHTFATQMLEHGADLRTVQELLGHTSLSSTQIYTHVTMAHLQRDYRKYFPRAND</sequence>
<dbReference type="EMBL" id="JBHTOP010000023">
    <property type="protein sequence ID" value="MFD1672265.1"/>
    <property type="molecule type" value="Genomic_DNA"/>
</dbReference>
<feature type="active site" description="O-(3'-phospho-DNA)-tyrosine intermediate" evidence="10">
    <location>
        <position position="281"/>
    </location>
</feature>
<keyword evidence="4 10" id="KW-0132">Cell division</keyword>
<dbReference type="InterPro" id="IPR011010">
    <property type="entry name" value="DNA_brk_join_enz"/>
</dbReference>
<feature type="active site" evidence="10">
    <location>
        <position position="173"/>
    </location>
</feature>
<dbReference type="InterPro" id="IPR050090">
    <property type="entry name" value="Tyrosine_recombinase_XerCD"/>
</dbReference>
<feature type="domain" description="Tyr recombinase" evidence="12">
    <location>
        <begin position="109"/>
        <end position="294"/>
    </location>
</feature>
<evidence type="ECO:0000256" key="4">
    <source>
        <dbReference type="ARBA" id="ARBA00022618"/>
    </source>
</evidence>
<evidence type="ECO:0000313" key="15">
    <source>
        <dbReference type="Proteomes" id="UP001597267"/>
    </source>
</evidence>
<dbReference type="NCBIfam" id="NF001399">
    <property type="entry name" value="PRK00283.1"/>
    <property type="match status" value="1"/>
</dbReference>
<dbReference type="RefSeq" id="WP_125714898.1">
    <property type="nucleotide sequence ID" value="NZ_JBHTOP010000023.1"/>
</dbReference>
<dbReference type="PANTHER" id="PTHR30349">
    <property type="entry name" value="PHAGE INTEGRASE-RELATED"/>
    <property type="match status" value="1"/>
</dbReference>
<feature type="domain" description="Core-binding (CB)" evidence="13">
    <location>
        <begin position="1"/>
        <end position="88"/>
    </location>
</feature>
<dbReference type="HAMAP" id="MF_01808">
    <property type="entry name" value="Recomb_XerC_XerD"/>
    <property type="match status" value="1"/>
</dbReference>
<keyword evidence="9 10" id="KW-0131">Cell cycle</keyword>
<dbReference type="InterPro" id="IPR023009">
    <property type="entry name" value="Tyrosine_recombinase_XerC/XerD"/>
</dbReference>
<dbReference type="PROSITE" id="PS51898">
    <property type="entry name" value="TYR_RECOMBINASE"/>
    <property type="match status" value="1"/>
</dbReference>
<comment type="function">
    <text evidence="10">Site-specific tyrosine recombinase, which acts by catalyzing the cutting and rejoining of the recombining DNA molecules. The XerC-XerD complex is essential to convert dimers of the bacterial chromosome into monomers to permit their segregation at cell division. It also contributes to the segregational stability of plasmids.</text>
</comment>
<dbReference type="InterPro" id="IPR004107">
    <property type="entry name" value="Integrase_SAM-like_N"/>
</dbReference>
<dbReference type="InterPro" id="IPR013762">
    <property type="entry name" value="Integrase-like_cat_sf"/>
</dbReference>
<evidence type="ECO:0000256" key="8">
    <source>
        <dbReference type="ARBA" id="ARBA00023172"/>
    </source>
</evidence>
<comment type="subunit">
    <text evidence="10">Forms a cyclic heterotetrameric complex composed of two molecules of XerC and two molecules of XerD.</text>
</comment>
<protein>
    <recommendedName>
        <fullName evidence="10 11">Tyrosine recombinase XerC</fullName>
    </recommendedName>
</protein>
<evidence type="ECO:0000256" key="1">
    <source>
        <dbReference type="ARBA" id="ARBA00004496"/>
    </source>
</evidence>
<feature type="active site" evidence="10">
    <location>
        <position position="249"/>
    </location>
</feature>
<evidence type="ECO:0000256" key="9">
    <source>
        <dbReference type="ARBA" id="ARBA00023306"/>
    </source>
</evidence>
<feature type="active site" evidence="10">
    <location>
        <position position="272"/>
    </location>
</feature>
<dbReference type="InterPro" id="IPR002104">
    <property type="entry name" value="Integrase_catalytic"/>
</dbReference>
<keyword evidence="15" id="KW-1185">Reference proteome</keyword>
<evidence type="ECO:0000256" key="2">
    <source>
        <dbReference type="ARBA" id="ARBA00006657"/>
    </source>
</evidence>
<feature type="active site" evidence="10">
    <location>
        <position position="149"/>
    </location>
</feature>
<name>A0ABW4JAP9_9LACO</name>
<dbReference type="InterPro" id="IPR044068">
    <property type="entry name" value="CB"/>
</dbReference>